<organism evidence="3 4">
    <name type="scientific">Eumeta variegata</name>
    <name type="common">Bagworm moth</name>
    <name type="synonym">Eumeta japonica</name>
    <dbReference type="NCBI Taxonomy" id="151549"/>
    <lineage>
        <taxon>Eukaryota</taxon>
        <taxon>Metazoa</taxon>
        <taxon>Ecdysozoa</taxon>
        <taxon>Arthropoda</taxon>
        <taxon>Hexapoda</taxon>
        <taxon>Insecta</taxon>
        <taxon>Pterygota</taxon>
        <taxon>Neoptera</taxon>
        <taxon>Endopterygota</taxon>
        <taxon>Lepidoptera</taxon>
        <taxon>Glossata</taxon>
        <taxon>Ditrysia</taxon>
        <taxon>Tineoidea</taxon>
        <taxon>Psychidae</taxon>
        <taxon>Oiketicinae</taxon>
        <taxon>Eumeta</taxon>
    </lineage>
</organism>
<dbReference type="Gene3D" id="3.90.660.10">
    <property type="match status" value="2"/>
</dbReference>
<feature type="domain" description="Amine oxidase" evidence="2">
    <location>
        <begin position="49"/>
        <end position="489"/>
    </location>
</feature>
<evidence type="ECO:0000256" key="1">
    <source>
        <dbReference type="SAM" id="SignalP"/>
    </source>
</evidence>
<accession>A0A4C1ZE10</accession>
<dbReference type="OrthoDB" id="5046242at2759"/>
<dbReference type="EMBL" id="BGZK01001749">
    <property type="protein sequence ID" value="GBP85622.1"/>
    <property type="molecule type" value="Genomic_DNA"/>
</dbReference>
<dbReference type="Proteomes" id="UP000299102">
    <property type="component" value="Unassembled WGS sequence"/>
</dbReference>
<dbReference type="InterPro" id="IPR036188">
    <property type="entry name" value="FAD/NAD-bd_sf"/>
</dbReference>
<keyword evidence="1" id="KW-0732">Signal</keyword>
<keyword evidence="4" id="KW-1185">Reference proteome</keyword>
<evidence type="ECO:0000313" key="4">
    <source>
        <dbReference type="Proteomes" id="UP000299102"/>
    </source>
</evidence>
<feature type="chain" id="PRO_5020038895" description="Amine oxidase domain-containing protein" evidence="1">
    <location>
        <begin position="23"/>
        <end position="971"/>
    </location>
</feature>
<comment type="caution">
    <text evidence="3">The sequence shown here is derived from an EMBL/GenBank/DDBJ whole genome shotgun (WGS) entry which is preliminary data.</text>
</comment>
<dbReference type="AlphaFoldDB" id="A0A4C1ZE10"/>
<feature type="domain" description="Amine oxidase" evidence="2">
    <location>
        <begin position="535"/>
        <end position="602"/>
    </location>
</feature>
<name>A0A4C1ZE10_EUMVA</name>
<dbReference type="SUPFAM" id="SSF51905">
    <property type="entry name" value="FAD/NAD(P)-binding domain"/>
    <property type="match status" value="2"/>
</dbReference>
<feature type="domain" description="Amine oxidase" evidence="2">
    <location>
        <begin position="725"/>
        <end position="961"/>
    </location>
</feature>
<dbReference type="GO" id="GO:0046592">
    <property type="term" value="F:polyamine oxidase activity"/>
    <property type="evidence" value="ECO:0007669"/>
    <property type="project" value="TreeGrafter"/>
</dbReference>
<reference evidence="3 4" key="1">
    <citation type="journal article" date="2019" name="Commun. Biol.">
        <title>The bagworm genome reveals a unique fibroin gene that provides high tensile strength.</title>
        <authorList>
            <person name="Kono N."/>
            <person name="Nakamura H."/>
            <person name="Ohtoshi R."/>
            <person name="Tomita M."/>
            <person name="Numata K."/>
            <person name="Arakawa K."/>
        </authorList>
    </citation>
    <scope>NUCLEOTIDE SEQUENCE [LARGE SCALE GENOMIC DNA]</scope>
</reference>
<dbReference type="InterPro" id="IPR050281">
    <property type="entry name" value="Flavin_monoamine_oxidase"/>
</dbReference>
<dbReference type="Pfam" id="PF01593">
    <property type="entry name" value="Amino_oxidase"/>
    <property type="match status" value="3"/>
</dbReference>
<dbReference type="Gene3D" id="3.50.50.60">
    <property type="entry name" value="FAD/NAD(P)-binding domain"/>
    <property type="match status" value="3"/>
</dbReference>
<evidence type="ECO:0000259" key="2">
    <source>
        <dbReference type="Pfam" id="PF01593"/>
    </source>
</evidence>
<dbReference type="PANTHER" id="PTHR10742">
    <property type="entry name" value="FLAVIN MONOAMINE OXIDASE"/>
    <property type="match status" value="1"/>
</dbReference>
<dbReference type="STRING" id="151549.A0A4C1ZE10"/>
<feature type="signal peptide" evidence="1">
    <location>
        <begin position="1"/>
        <end position="22"/>
    </location>
</feature>
<evidence type="ECO:0000313" key="3">
    <source>
        <dbReference type="EMBL" id="GBP85622.1"/>
    </source>
</evidence>
<proteinExistence type="predicted"/>
<sequence length="971" mass="107654">MKGLVSIVSILHIFCVSYGVLSGDNFSNVGIENGTATPYDVIVVGLGAAGVSALASLARAGRSALGLEAAGRLGGRVRTVEFGRGVVELGAEWIHGENSSLTYELAVKNGVPIRIQSYDFELRQSDGTKLDQDTAEDLMTYCVSLIGSPSEERESKGRYFTRKIVEHIANITSLANDTDFIGEFLEFANQFVNLYDGSDDWYDAATDSNFENLAGNQDWSWHTFGYRTLFDILLNKYNNGTGLPVDIKLNKEVSSIQWSKDAERAVTVRCTDETTYSAKSVIVTVSLGVLKERYNTLFDPKLPDEKINAIKSLTIGVVDKIVFSYDSAWWPKPIFASSFVWKGEHKTNITKEDLWTTKFDGFSVPFGSENCITLWLTGETAKLVETLPDDVVIRKCTETIRRFFGPQVPEPTAVIRSAWYSDPLTRGSYTFDSVNMTDSARARAALAAPVLDDADFPKLLFAGEATNQKHFSTVHGAVETGVREAEYVLNVDPLVVRTQTFLSEDVKFLTQPSPCLYIQNGNTPYDVIVVGLGASGISALSSLARAGRSVLGLEAADRLGGRVRTVEFGTGIVEVGAEWIHGERSSPTFELAVKNNVPIRKQEFKTSLHRSDGSQIENEIAEDLINFCVQVMDSTPDKAEPYGVFFTRKFEEHLSSIPALVNDTDFKDGFLEFSNRMVDVLEASNDWNDISSVQEYEMLEGDQQWSWHVLGYRTLFDLLLVSLHDTLFDPKLPEEKISAINTVEIGVVDKIIFSYDTKWWQSEYSFFGFIWNNRDRNGVAEEDAWTRKIYGFSTPLGSENVITLWVTGEAAKHMETLPEDVVRTKCTELLRKFLGSQIPEPTAMISMLYVASGCCHHIGDNGGKGVINNRQLPTPLLQHERLNVQAPRSTWYSNPLTRGSYTHDGINVTDPTGARLTLAAPLLDTAQAPRLLFAGEATNPNHYSTVHGAVETGLREARNVLNHLENSGTTR</sequence>
<protein>
    <recommendedName>
        <fullName evidence="2">Amine oxidase domain-containing protein</fullName>
    </recommendedName>
</protein>
<dbReference type="SUPFAM" id="SSF54373">
    <property type="entry name" value="FAD-linked reductases, C-terminal domain"/>
    <property type="match status" value="2"/>
</dbReference>
<dbReference type="InterPro" id="IPR002937">
    <property type="entry name" value="Amino_oxidase"/>
</dbReference>
<dbReference type="PANTHER" id="PTHR10742:SF398">
    <property type="entry name" value="AMINE OXIDASE DOMAIN-CONTAINING PROTEIN-RELATED"/>
    <property type="match status" value="1"/>
</dbReference>
<gene>
    <name evidence="3" type="ORF">EVAR_62609_1</name>
</gene>